<evidence type="ECO:0000256" key="5">
    <source>
        <dbReference type="SAM" id="MobiDB-lite"/>
    </source>
</evidence>
<evidence type="ECO:0000256" key="1">
    <source>
        <dbReference type="ARBA" id="ARBA00004604"/>
    </source>
</evidence>
<dbReference type="PANTHER" id="PTHR13243:SF1">
    <property type="entry name" value="NUCLEOLAR PROTEIN 16"/>
    <property type="match status" value="1"/>
</dbReference>
<feature type="compositionally biased region" description="Basic residues" evidence="5">
    <location>
        <begin position="1"/>
        <end position="25"/>
    </location>
</feature>
<evidence type="ECO:0000256" key="4">
    <source>
        <dbReference type="ARBA" id="ARBA00023242"/>
    </source>
</evidence>
<evidence type="ECO:0000256" key="3">
    <source>
        <dbReference type="ARBA" id="ARBA00015522"/>
    </source>
</evidence>
<protein>
    <recommendedName>
        <fullName evidence="3">Nucleolar protein 16</fullName>
    </recommendedName>
</protein>
<dbReference type="GO" id="GO:0005730">
    <property type="term" value="C:nucleolus"/>
    <property type="evidence" value="ECO:0007669"/>
    <property type="project" value="UniProtKB-SubCell"/>
</dbReference>
<dbReference type="InterPro" id="IPR019002">
    <property type="entry name" value="Ribosome_biogenesis_Nop16"/>
</dbReference>
<organism evidence="6 7">
    <name type="scientific">Symbiochloris irregularis</name>
    <dbReference type="NCBI Taxonomy" id="706552"/>
    <lineage>
        <taxon>Eukaryota</taxon>
        <taxon>Viridiplantae</taxon>
        <taxon>Chlorophyta</taxon>
        <taxon>core chlorophytes</taxon>
        <taxon>Trebouxiophyceae</taxon>
        <taxon>Trebouxiales</taxon>
        <taxon>Trebouxiaceae</taxon>
        <taxon>Symbiochloris</taxon>
    </lineage>
</organism>
<proteinExistence type="inferred from homology"/>
<accession>A0AAW1PZA1</accession>
<comment type="caution">
    <text evidence="6">The sequence shown here is derived from an EMBL/GenBank/DDBJ whole genome shotgun (WGS) entry which is preliminary data.</text>
</comment>
<dbReference type="Pfam" id="PF09420">
    <property type="entry name" value="Nop16"/>
    <property type="match status" value="1"/>
</dbReference>
<evidence type="ECO:0000313" key="6">
    <source>
        <dbReference type="EMBL" id="KAK9813710.1"/>
    </source>
</evidence>
<comment type="subcellular location">
    <subcellularLocation>
        <location evidence="1">Nucleus</location>
        <location evidence="1">Nucleolus</location>
    </subcellularLocation>
</comment>
<comment type="similarity">
    <text evidence="2">Belongs to the NOP16 family.</text>
</comment>
<feature type="region of interest" description="Disordered" evidence="5">
    <location>
        <begin position="1"/>
        <end position="33"/>
    </location>
</feature>
<dbReference type="EMBL" id="JALJOQ010000003">
    <property type="protein sequence ID" value="KAK9813710.1"/>
    <property type="molecule type" value="Genomic_DNA"/>
</dbReference>
<dbReference type="PANTHER" id="PTHR13243">
    <property type="entry name" value="HSPC111 PROTEIN-RELATED"/>
    <property type="match status" value="1"/>
</dbReference>
<dbReference type="GO" id="GO:0042273">
    <property type="term" value="P:ribosomal large subunit biogenesis"/>
    <property type="evidence" value="ECO:0007669"/>
    <property type="project" value="TreeGrafter"/>
</dbReference>
<reference evidence="6 7" key="1">
    <citation type="journal article" date="2024" name="Nat. Commun.">
        <title>Phylogenomics reveals the evolutionary origins of lichenization in chlorophyte algae.</title>
        <authorList>
            <person name="Puginier C."/>
            <person name="Libourel C."/>
            <person name="Otte J."/>
            <person name="Skaloud P."/>
            <person name="Haon M."/>
            <person name="Grisel S."/>
            <person name="Petersen M."/>
            <person name="Berrin J.G."/>
            <person name="Delaux P.M."/>
            <person name="Dal Grande F."/>
            <person name="Keller J."/>
        </authorList>
    </citation>
    <scope>NUCLEOTIDE SEQUENCE [LARGE SCALE GENOMIC DNA]</scope>
    <source>
        <strain evidence="6 7">SAG 2036</strain>
    </source>
</reference>
<dbReference type="AlphaFoldDB" id="A0AAW1PZA1"/>
<evidence type="ECO:0000313" key="7">
    <source>
        <dbReference type="Proteomes" id="UP001465755"/>
    </source>
</evidence>
<dbReference type="Proteomes" id="UP001465755">
    <property type="component" value="Unassembled WGS sequence"/>
</dbReference>
<keyword evidence="7" id="KW-1185">Reference proteome</keyword>
<evidence type="ECO:0000256" key="2">
    <source>
        <dbReference type="ARBA" id="ARBA00008479"/>
    </source>
</evidence>
<name>A0AAW1PZA1_9CHLO</name>
<gene>
    <name evidence="6" type="ORF">WJX73_004483</name>
</gene>
<keyword evidence="4" id="KW-0539">Nucleus</keyword>
<sequence>MGGSLRRLKKTRPKVSIKSKRKPKVKSSLPHELKKASPAVLSKLGLTNWDNQKTYAANYAEAQLVPNANAAFGRNSRTDALQAKAAQLSTSEDLPETDEVREILHKERPEYKPNALKLTTQQSIVVKQLLDKHGDDIEGMVWDSKLNSMLLPAGKLRRMIRSFKEADANARCPFRAPKKRL</sequence>